<comment type="similarity">
    <text evidence="1">Belongs to the glycosyl hydrolase 63 family.</text>
</comment>
<evidence type="ECO:0000313" key="6">
    <source>
        <dbReference type="Proteomes" id="UP001501705"/>
    </source>
</evidence>
<dbReference type="Proteomes" id="UP001501705">
    <property type="component" value="Unassembled WGS sequence"/>
</dbReference>
<evidence type="ECO:0000256" key="2">
    <source>
        <dbReference type="ARBA" id="ARBA00022801"/>
    </source>
</evidence>
<dbReference type="RefSeq" id="WP_344234110.1">
    <property type="nucleotide sequence ID" value="NZ_BAAAPH010000008.1"/>
</dbReference>
<dbReference type="Gene3D" id="1.50.10.10">
    <property type="match status" value="1"/>
</dbReference>
<sequence>MTVDATLAEGAAQVLRDNDNGVILVAAPSLYPHQWSWDAAFITVGLARVSVPRALAELSWLLGAQWKTGMIPHIVFDAADGYFPGPERWRTELSPNRPATPPTSGICQPPVHSLALAAIVEAARHGSAADRRMATEFVRDTLDQWLAWHEWLATVRDPDRTGLFEIHHSWESGMDNSPRWDAPYTRVTPGAMEPFVRRDLAHVEDATERPTDLDYRRYIWLVDQMASVRYDDAEVQRVIDFRVSDVFSSALLALSSDVLAELADTVGRQDAADRLRAIAKRSRDGVAASVSPATGLAQDRDVRTGEWLSTATVGGFAPLLCGGDPGLVSAQRESFLGPEWCGHPELRHAVPPTTSPADAAFDPRRYWRGPQWPVINWLFARAAVERGDDELAGLLREESLRQLSDGSFSEYYHPLSGAALGSRNQSWTAAVALDWLGRAW</sequence>
<name>A0ABN2D850_9ACTN</name>
<dbReference type="EMBL" id="BAAAPH010000008">
    <property type="protein sequence ID" value="GAA1571724.1"/>
    <property type="molecule type" value="Genomic_DNA"/>
</dbReference>
<organism evidence="5 6">
    <name type="scientific">Kribbella hippodromi</name>
    <dbReference type="NCBI Taxonomy" id="434347"/>
    <lineage>
        <taxon>Bacteria</taxon>
        <taxon>Bacillati</taxon>
        <taxon>Actinomycetota</taxon>
        <taxon>Actinomycetes</taxon>
        <taxon>Propionibacteriales</taxon>
        <taxon>Kribbellaceae</taxon>
        <taxon>Kribbella</taxon>
    </lineage>
</organism>
<dbReference type="InterPro" id="IPR012341">
    <property type="entry name" value="6hp_glycosidase-like_sf"/>
</dbReference>
<evidence type="ECO:0000259" key="4">
    <source>
        <dbReference type="Pfam" id="PF22422"/>
    </source>
</evidence>
<dbReference type="PANTHER" id="PTHR10412:SF11">
    <property type="entry name" value="MANNOSYL-OLIGOSACCHARIDE GLUCOSIDASE"/>
    <property type="match status" value="1"/>
</dbReference>
<keyword evidence="6" id="KW-1185">Reference proteome</keyword>
<comment type="caution">
    <text evidence="5">The sequence shown here is derived from an EMBL/GenBank/DDBJ whole genome shotgun (WGS) entry which is preliminary data.</text>
</comment>
<keyword evidence="2" id="KW-0378">Hydrolase</keyword>
<proteinExistence type="inferred from homology"/>
<feature type="domain" description="Mannosylglycerate hydrolase MGH1-like glycoside hydrolase" evidence="4">
    <location>
        <begin position="31"/>
        <end position="428"/>
    </location>
</feature>
<dbReference type="Pfam" id="PF22422">
    <property type="entry name" value="MGH1-like_GH"/>
    <property type="match status" value="1"/>
</dbReference>
<accession>A0ABN2D850</accession>
<evidence type="ECO:0000256" key="1">
    <source>
        <dbReference type="ARBA" id="ARBA00010833"/>
    </source>
</evidence>
<evidence type="ECO:0000313" key="5">
    <source>
        <dbReference type="EMBL" id="GAA1571724.1"/>
    </source>
</evidence>
<dbReference type="InterPro" id="IPR004888">
    <property type="entry name" value="Glycoside_hydrolase_63"/>
</dbReference>
<protein>
    <recommendedName>
        <fullName evidence="4">Mannosylglycerate hydrolase MGH1-like glycoside hydrolase domain-containing protein</fullName>
    </recommendedName>
</protein>
<dbReference type="SUPFAM" id="SSF48208">
    <property type="entry name" value="Six-hairpin glycosidases"/>
    <property type="match status" value="1"/>
</dbReference>
<reference evidence="5 6" key="1">
    <citation type="journal article" date="2019" name="Int. J. Syst. Evol. Microbiol.">
        <title>The Global Catalogue of Microorganisms (GCM) 10K type strain sequencing project: providing services to taxonomists for standard genome sequencing and annotation.</title>
        <authorList>
            <consortium name="The Broad Institute Genomics Platform"/>
            <consortium name="The Broad Institute Genome Sequencing Center for Infectious Disease"/>
            <person name="Wu L."/>
            <person name="Ma J."/>
        </authorList>
    </citation>
    <scope>NUCLEOTIDE SEQUENCE [LARGE SCALE GENOMIC DNA]</scope>
    <source>
        <strain evidence="5 6">JCM 15572</strain>
    </source>
</reference>
<gene>
    <name evidence="5" type="ORF">GCM10009804_30110</name>
</gene>
<dbReference type="InterPro" id="IPR008928">
    <property type="entry name" value="6-hairpin_glycosidase_sf"/>
</dbReference>
<dbReference type="PANTHER" id="PTHR10412">
    <property type="entry name" value="MANNOSYL-OLIGOSACCHARIDE GLUCOSIDASE"/>
    <property type="match status" value="1"/>
</dbReference>
<keyword evidence="3" id="KW-0326">Glycosidase</keyword>
<dbReference type="InterPro" id="IPR054491">
    <property type="entry name" value="MGH1-like_GH"/>
</dbReference>
<evidence type="ECO:0000256" key="3">
    <source>
        <dbReference type="ARBA" id="ARBA00023295"/>
    </source>
</evidence>